<dbReference type="PANTHER" id="PTHR23113:SF356">
    <property type="entry name" value="FI05912P-RELATED"/>
    <property type="match status" value="1"/>
</dbReference>
<dbReference type="PROSITE" id="PS50009">
    <property type="entry name" value="RASGEF_CAT"/>
    <property type="match status" value="1"/>
</dbReference>
<keyword evidence="1 2" id="KW-0344">Guanine-nucleotide releasing factor</keyword>
<feature type="coiled-coil region" evidence="3">
    <location>
        <begin position="130"/>
        <end position="157"/>
    </location>
</feature>
<evidence type="ECO:0000259" key="5">
    <source>
        <dbReference type="PROSITE" id="PS50212"/>
    </source>
</evidence>
<dbReference type="InterPro" id="IPR023578">
    <property type="entry name" value="Ras_GEF_dom_sf"/>
</dbReference>
<dbReference type="Pfam" id="PF00617">
    <property type="entry name" value="RasGEF"/>
    <property type="match status" value="1"/>
</dbReference>
<dbReference type="SUPFAM" id="SSF48366">
    <property type="entry name" value="Ras GEF"/>
    <property type="match status" value="1"/>
</dbReference>
<evidence type="ECO:0000256" key="2">
    <source>
        <dbReference type="PROSITE-ProRule" id="PRU00168"/>
    </source>
</evidence>
<keyword evidence="6" id="KW-1185">Reference proteome</keyword>
<dbReference type="InterPro" id="IPR001895">
    <property type="entry name" value="RASGEF_cat_dom"/>
</dbReference>
<evidence type="ECO:0000313" key="6">
    <source>
        <dbReference type="Proteomes" id="UP000887574"/>
    </source>
</evidence>
<feature type="domain" description="N-terminal Ras-GEF" evidence="5">
    <location>
        <begin position="11"/>
        <end position="142"/>
    </location>
</feature>
<dbReference type="PROSITE" id="PS50212">
    <property type="entry name" value="RASGEF_NTER"/>
    <property type="match status" value="1"/>
</dbReference>
<dbReference type="CDD" id="cd06224">
    <property type="entry name" value="REM"/>
    <property type="match status" value="1"/>
</dbReference>
<dbReference type="GO" id="GO:0005886">
    <property type="term" value="C:plasma membrane"/>
    <property type="evidence" value="ECO:0007669"/>
    <property type="project" value="TreeGrafter"/>
</dbReference>
<dbReference type="SMART" id="SM00229">
    <property type="entry name" value="RasGEFN"/>
    <property type="match status" value="1"/>
</dbReference>
<organism evidence="6 7">
    <name type="scientific">Ditylenchus dipsaci</name>
    <dbReference type="NCBI Taxonomy" id="166011"/>
    <lineage>
        <taxon>Eukaryota</taxon>
        <taxon>Metazoa</taxon>
        <taxon>Ecdysozoa</taxon>
        <taxon>Nematoda</taxon>
        <taxon>Chromadorea</taxon>
        <taxon>Rhabditida</taxon>
        <taxon>Tylenchina</taxon>
        <taxon>Tylenchomorpha</taxon>
        <taxon>Sphaerularioidea</taxon>
        <taxon>Anguinidae</taxon>
        <taxon>Anguininae</taxon>
        <taxon>Ditylenchus</taxon>
    </lineage>
</organism>
<dbReference type="Proteomes" id="UP000887574">
    <property type="component" value="Unplaced"/>
</dbReference>
<dbReference type="Gene3D" id="1.20.870.10">
    <property type="entry name" value="Son of sevenless (SoS) protein Chain: S domain 1"/>
    <property type="match status" value="1"/>
</dbReference>
<reference evidence="7" key="1">
    <citation type="submission" date="2022-11" db="UniProtKB">
        <authorList>
            <consortium name="WormBaseParasite"/>
        </authorList>
    </citation>
    <scope>IDENTIFICATION</scope>
</reference>
<dbReference type="GO" id="GO:0005085">
    <property type="term" value="F:guanyl-nucleotide exchange factor activity"/>
    <property type="evidence" value="ECO:0007669"/>
    <property type="project" value="UniProtKB-KW"/>
</dbReference>
<protein>
    <submittedName>
        <fullName evidence="7">Uncharacterized protein</fullName>
    </submittedName>
</protein>
<proteinExistence type="predicted"/>
<dbReference type="GO" id="GO:0007265">
    <property type="term" value="P:Ras protein signal transduction"/>
    <property type="evidence" value="ECO:0007669"/>
    <property type="project" value="TreeGrafter"/>
</dbReference>
<feature type="domain" description="Ras-GEF" evidence="4">
    <location>
        <begin position="177"/>
        <end position="437"/>
    </location>
</feature>
<name>A0A915DAZ7_9BILA</name>
<evidence type="ECO:0000259" key="4">
    <source>
        <dbReference type="PROSITE" id="PS50009"/>
    </source>
</evidence>
<keyword evidence="3" id="KW-0175">Coiled coil</keyword>
<dbReference type="SMART" id="SM00147">
    <property type="entry name" value="RasGEF"/>
    <property type="match status" value="1"/>
</dbReference>
<dbReference type="InterPro" id="IPR008937">
    <property type="entry name" value="Ras-like_GEF"/>
</dbReference>
<evidence type="ECO:0000313" key="7">
    <source>
        <dbReference type="WBParaSite" id="jg18008"/>
    </source>
</evidence>
<evidence type="ECO:0000256" key="1">
    <source>
        <dbReference type="ARBA" id="ARBA00022658"/>
    </source>
</evidence>
<dbReference type="Pfam" id="PF00618">
    <property type="entry name" value="RasGEF_N"/>
    <property type="match status" value="1"/>
</dbReference>
<sequence>MRNSHTINLDKNGDIQSASLDTLLRQLFPTKDYCPPRNVAFTLLLNLRTFISPAEILQKLLQHCMYEQNENLAKNFHRESRWKLFENVYGMMEEWTVQIPYDFRDPCMRDRLLELFALCQVDVSTTQSQCDDLILELRSTLSKAERYENALRNLQQNIEDPPVQCEHQAGLMNICASPIIVAHQLAHIELERLSMIGADEFVEMLSHSSMENLGQVPQSGRPRQNLNGKESALSSSTNIRHYVNWFNQLTALVASEILRHSRKKHRVKCIEFFIECAKECCNVGNFNSLMAIVAGLSVQPVSRLKKTWCRVDKSKLEVLQHQLDPSGNFLSYRATLKAAIWRAEGAKHDAEKLVIPFFGLIIKDLFLIYRNCLQQMPNGHFNFLMFNEFAEHISDLLKWKNRVCPFKKNNPILQYLLLGATFSEKNMLLLSYEYEVPETTADKDQYKRLIDDSK</sequence>
<dbReference type="InterPro" id="IPR036964">
    <property type="entry name" value="RASGEF_cat_dom_sf"/>
</dbReference>
<dbReference type="InterPro" id="IPR000651">
    <property type="entry name" value="Ras-like_Gua-exchang_fac_N"/>
</dbReference>
<dbReference type="WBParaSite" id="jg18008">
    <property type="protein sequence ID" value="jg18008"/>
    <property type="gene ID" value="jg18008"/>
</dbReference>
<dbReference type="AlphaFoldDB" id="A0A915DAZ7"/>
<dbReference type="PANTHER" id="PTHR23113">
    <property type="entry name" value="GUANINE NUCLEOTIDE EXCHANGE FACTOR"/>
    <property type="match status" value="1"/>
</dbReference>
<accession>A0A915DAZ7</accession>
<evidence type="ECO:0000256" key="3">
    <source>
        <dbReference type="SAM" id="Coils"/>
    </source>
</evidence>
<dbReference type="Gene3D" id="1.10.840.10">
    <property type="entry name" value="Ras guanine-nucleotide exchange factors catalytic domain"/>
    <property type="match status" value="1"/>
</dbReference>